<dbReference type="CDD" id="cd18785">
    <property type="entry name" value="SF2_C"/>
    <property type="match status" value="1"/>
</dbReference>
<keyword evidence="4" id="KW-1185">Reference proteome</keyword>
<dbReference type="InterPro" id="IPR027417">
    <property type="entry name" value="P-loop_NTPase"/>
</dbReference>
<dbReference type="CDD" id="cd17926">
    <property type="entry name" value="DEXHc_RE"/>
    <property type="match status" value="1"/>
</dbReference>
<organism evidence="3 4">
    <name type="scientific">Octadecabacter antarcticus 307</name>
    <dbReference type="NCBI Taxonomy" id="391626"/>
    <lineage>
        <taxon>Bacteria</taxon>
        <taxon>Pseudomonadati</taxon>
        <taxon>Pseudomonadota</taxon>
        <taxon>Alphaproteobacteria</taxon>
        <taxon>Rhodobacterales</taxon>
        <taxon>Roseobacteraceae</taxon>
        <taxon>Octadecabacter</taxon>
    </lineage>
</organism>
<dbReference type="RefSeq" id="WP_015502062.1">
    <property type="nucleotide sequence ID" value="NC_020911.1"/>
</dbReference>
<dbReference type="Pfam" id="PF04851">
    <property type="entry name" value="ResIII"/>
    <property type="match status" value="1"/>
</dbReference>
<name>M9RDB4_9RHOB</name>
<dbReference type="STRING" id="391626.OAN307_c48320"/>
<evidence type="ECO:0000259" key="2">
    <source>
        <dbReference type="PROSITE" id="PS51192"/>
    </source>
</evidence>
<gene>
    <name evidence="3" type="ORF">OAN307_c48320</name>
</gene>
<sequence>MSAAAVSSLVETAEISGRVLGVRMPVDDEHADEPWKMPPSRRSNPRRLDAPMPQTIKMTIADQIYIDRSELPSAMIAQLVRLAAFQNPEFYRAQAMRLPTFGKSRIVSCAELHPRHIALPRGCFDEAVGLLSDQGASVDLDDLREDGTALPETVRFRGELRQQQSPAFDALAWHDNGVLAATTAFGKTVVASALIAHRARNELVLVHRRELLNQWVERLGSFLEIDPKQIGTIGARKRKPTGVIDVALIQSLVCKGEVDDIVGDYGHLVVDECHHLSAASFELVARRSKARYVAGLSATVARKDGHHPIIFMQCGPVRHRVSAKSQAAVSGIHHRARERHTRFRLPEDLAMAERPSMPAIYSALAEDRARNDLIFDDVLKSLEAKRSPIVLTERRDHLEYLQQRFSGFAKNIVVLRGGMSAKDRKTAQAALSVDDDEERLILATGRYIGEGFDDARLDTLFLTMPIAWKGTLAQYVGRLHRQHDGKTDVLVLDYVDSAVPVLARMAAKRWAGYRALGYVME</sequence>
<dbReference type="EMBL" id="CP003740">
    <property type="protein sequence ID" value="AGI70177.1"/>
    <property type="molecule type" value="Genomic_DNA"/>
</dbReference>
<dbReference type="GO" id="GO:0005524">
    <property type="term" value="F:ATP binding"/>
    <property type="evidence" value="ECO:0007669"/>
    <property type="project" value="InterPro"/>
</dbReference>
<accession>M9RDB4</accession>
<dbReference type="eggNOG" id="COG1061">
    <property type="taxonomic scope" value="Bacteria"/>
</dbReference>
<dbReference type="GO" id="GO:0016787">
    <property type="term" value="F:hydrolase activity"/>
    <property type="evidence" value="ECO:0007669"/>
    <property type="project" value="InterPro"/>
</dbReference>
<reference evidence="3 4" key="1">
    <citation type="journal article" date="2013" name="PLoS ONE">
        <title>Poles Apart: Arctic and Antarctic Octadecabacter strains Share High Genome Plasticity and a New Type of Xanthorhodopsin.</title>
        <authorList>
            <person name="Vollmers J."/>
            <person name="Voget S."/>
            <person name="Dietrich S."/>
            <person name="Gollnow K."/>
            <person name="Smits M."/>
            <person name="Meyer K."/>
            <person name="Brinkhoff T."/>
            <person name="Simon M."/>
            <person name="Daniel R."/>
        </authorList>
    </citation>
    <scope>NUCLEOTIDE SEQUENCE [LARGE SCALE GENOMIC DNA]</scope>
    <source>
        <strain evidence="3 4">307</strain>
    </source>
</reference>
<proteinExistence type="predicted"/>
<dbReference type="GO" id="GO:0003677">
    <property type="term" value="F:DNA binding"/>
    <property type="evidence" value="ECO:0007669"/>
    <property type="project" value="InterPro"/>
</dbReference>
<feature type="domain" description="Helicase ATP-binding" evidence="2">
    <location>
        <begin position="168"/>
        <end position="318"/>
    </location>
</feature>
<dbReference type="eggNOG" id="COG4951">
    <property type="taxonomic scope" value="Bacteria"/>
</dbReference>
<dbReference type="InterPro" id="IPR006935">
    <property type="entry name" value="Helicase/UvrB_N"/>
</dbReference>
<dbReference type="Proteomes" id="UP000005307">
    <property type="component" value="Chromosome"/>
</dbReference>
<dbReference type="PANTHER" id="PTHR47396:SF1">
    <property type="entry name" value="ATP-DEPENDENT HELICASE IRC3-RELATED"/>
    <property type="match status" value="1"/>
</dbReference>
<dbReference type="PANTHER" id="PTHR47396">
    <property type="entry name" value="TYPE I RESTRICTION ENZYME ECOKI R PROTEIN"/>
    <property type="match status" value="1"/>
</dbReference>
<protein>
    <submittedName>
        <fullName evidence="3">Type III restriction protein res subunit</fullName>
    </submittedName>
</protein>
<evidence type="ECO:0000313" key="3">
    <source>
        <dbReference type="EMBL" id="AGI70177.1"/>
    </source>
</evidence>
<dbReference type="HOGENOM" id="CLU_011771_2_0_5"/>
<dbReference type="AlphaFoldDB" id="M9RDB4"/>
<evidence type="ECO:0000256" key="1">
    <source>
        <dbReference type="SAM" id="MobiDB-lite"/>
    </source>
</evidence>
<dbReference type="Gene3D" id="3.40.50.300">
    <property type="entry name" value="P-loop containing nucleotide triphosphate hydrolases"/>
    <property type="match status" value="2"/>
</dbReference>
<dbReference type="InterPro" id="IPR014001">
    <property type="entry name" value="Helicase_ATP-bd"/>
</dbReference>
<dbReference type="SUPFAM" id="SSF52540">
    <property type="entry name" value="P-loop containing nucleoside triphosphate hydrolases"/>
    <property type="match status" value="2"/>
</dbReference>
<evidence type="ECO:0000313" key="4">
    <source>
        <dbReference type="Proteomes" id="UP000005307"/>
    </source>
</evidence>
<dbReference type="KEGG" id="oat:OAN307_c48320"/>
<dbReference type="GO" id="GO:0005829">
    <property type="term" value="C:cytosol"/>
    <property type="evidence" value="ECO:0007669"/>
    <property type="project" value="TreeGrafter"/>
</dbReference>
<dbReference type="InterPro" id="IPR050742">
    <property type="entry name" value="Helicase_Restrict-Modif_Enz"/>
</dbReference>
<feature type="region of interest" description="Disordered" evidence="1">
    <location>
        <begin position="29"/>
        <end position="50"/>
    </location>
</feature>
<dbReference type="PROSITE" id="PS51192">
    <property type="entry name" value="HELICASE_ATP_BIND_1"/>
    <property type="match status" value="1"/>
</dbReference>
<dbReference type="SMART" id="SM00487">
    <property type="entry name" value="DEXDc"/>
    <property type="match status" value="1"/>
</dbReference>